<accession>A0ABX2RL12</accession>
<name>A0ABX2RL12_9ACTN</name>
<dbReference type="EMBL" id="JACCCQ010000001">
    <property type="protein sequence ID" value="NYF55854.1"/>
    <property type="molecule type" value="Genomic_DNA"/>
</dbReference>
<protein>
    <submittedName>
        <fullName evidence="1">Uncharacterized protein</fullName>
    </submittedName>
</protein>
<keyword evidence="2" id="KW-1185">Reference proteome</keyword>
<comment type="caution">
    <text evidence="1">The sequence shown here is derived from an EMBL/GenBank/DDBJ whole genome shotgun (WGS) entry which is preliminary data.</text>
</comment>
<reference evidence="1 2" key="1">
    <citation type="submission" date="2020-07" db="EMBL/GenBank/DDBJ databases">
        <title>Sequencing the genomes of 1000 actinobacteria strains.</title>
        <authorList>
            <person name="Klenk H.-P."/>
        </authorList>
    </citation>
    <scope>NUCLEOTIDE SEQUENCE [LARGE SCALE GENOMIC DNA]</scope>
    <source>
        <strain evidence="1 2">DSM 43814</strain>
    </source>
</reference>
<dbReference type="Proteomes" id="UP000631553">
    <property type="component" value="Unassembled WGS sequence"/>
</dbReference>
<proteinExistence type="predicted"/>
<organism evidence="1 2">
    <name type="scientific">Micromonospora purpureochromogenes</name>
    <dbReference type="NCBI Taxonomy" id="47872"/>
    <lineage>
        <taxon>Bacteria</taxon>
        <taxon>Bacillati</taxon>
        <taxon>Actinomycetota</taxon>
        <taxon>Actinomycetes</taxon>
        <taxon>Micromonosporales</taxon>
        <taxon>Micromonosporaceae</taxon>
        <taxon>Micromonospora</taxon>
    </lineage>
</organism>
<sequence length="56" mass="6169">MLGYDMVFVPYQPLRAELVAPWESLPRAVPLVSLANPAVPGWLLQRLVLAAVLLLT</sequence>
<evidence type="ECO:0000313" key="2">
    <source>
        <dbReference type="Proteomes" id="UP000631553"/>
    </source>
</evidence>
<gene>
    <name evidence="1" type="ORF">HDA35_001685</name>
</gene>
<evidence type="ECO:0000313" key="1">
    <source>
        <dbReference type="EMBL" id="NYF55854.1"/>
    </source>
</evidence>